<accession>A0ABM1B522</accession>
<dbReference type="InterPro" id="IPR039599">
    <property type="entry name" value="RBM48"/>
</dbReference>
<evidence type="ECO:0000256" key="1">
    <source>
        <dbReference type="SAM" id="MobiDB-lite"/>
    </source>
</evidence>
<dbReference type="Proteomes" id="UP000694941">
    <property type="component" value="Unplaced"/>
</dbReference>
<proteinExistence type="predicted"/>
<organism evidence="2 3">
    <name type="scientific">Limulus polyphemus</name>
    <name type="common">Atlantic horseshoe crab</name>
    <dbReference type="NCBI Taxonomy" id="6850"/>
    <lineage>
        <taxon>Eukaryota</taxon>
        <taxon>Metazoa</taxon>
        <taxon>Ecdysozoa</taxon>
        <taxon>Arthropoda</taxon>
        <taxon>Chelicerata</taxon>
        <taxon>Merostomata</taxon>
        <taxon>Xiphosura</taxon>
        <taxon>Limulidae</taxon>
        <taxon>Limulus</taxon>
    </lineage>
</organism>
<dbReference type="RefSeq" id="XP_013774981.2">
    <property type="nucleotide sequence ID" value="XM_013919527.2"/>
</dbReference>
<gene>
    <name evidence="3" type="primary">LOC106459855</name>
</gene>
<name>A0ABM1B522_LIMPO</name>
<sequence>MNVNGVRNENTQLYVSIFYIVVMYNTISSKQISKFDHHVKREVCSSRANYREGRKATAVKSQMIPNFEKHQLNNQEMPYSVEYKYKKMLLFFVSVEIGAFNGTRSTCFFVSTCTSFRNAKKRLDDRSFFGGSIHVCYAPEFENVQDTRNKLLERRKIVSAKTRNFTGEKVQSDNDGNILSLKEVSSSQPERALSTSSITPKQQPTTYIWAGKEYTVNSADDNLVIPSSSQPETVKQSPLLLPRCLRDQKSFRTGYHGSTSTDMESHSKSKVPKLNQTTNVKESEQFYSSSYDDTIASIRKKLSSVSTPVRPVNLKRKK</sequence>
<evidence type="ECO:0000313" key="2">
    <source>
        <dbReference type="Proteomes" id="UP000694941"/>
    </source>
</evidence>
<keyword evidence="2" id="KW-1185">Reference proteome</keyword>
<reference evidence="3" key="1">
    <citation type="submission" date="2025-08" db="UniProtKB">
        <authorList>
            <consortium name="RefSeq"/>
        </authorList>
    </citation>
    <scope>IDENTIFICATION</scope>
    <source>
        <tissue evidence="3">Muscle</tissue>
    </source>
</reference>
<evidence type="ECO:0000313" key="3">
    <source>
        <dbReference type="RefSeq" id="XP_013774981.2"/>
    </source>
</evidence>
<feature type="region of interest" description="Disordered" evidence="1">
    <location>
        <begin position="252"/>
        <end position="287"/>
    </location>
</feature>
<dbReference type="GeneID" id="106459855"/>
<dbReference type="PANTHER" id="PTHR20957:SF0">
    <property type="entry name" value="RNA-BINDING PROTEIN 48"/>
    <property type="match status" value="1"/>
</dbReference>
<dbReference type="PANTHER" id="PTHR20957">
    <property type="entry name" value="RNA-BINDING PROTEIN 48"/>
    <property type="match status" value="1"/>
</dbReference>
<protein>
    <submittedName>
        <fullName evidence="3">RNA-binding protein 48-like</fullName>
    </submittedName>
</protein>
<feature type="compositionally biased region" description="Polar residues" evidence="1">
    <location>
        <begin position="274"/>
        <end position="287"/>
    </location>
</feature>